<evidence type="ECO:0000313" key="2">
    <source>
        <dbReference type="Proteomes" id="UP000604825"/>
    </source>
</evidence>
<dbReference type="EMBL" id="CAJGYO010000006">
    <property type="protein sequence ID" value="CAD6238568.1"/>
    <property type="molecule type" value="Genomic_DNA"/>
</dbReference>
<comment type="caution">
    <text evidence="1">The sequence shown here is derived from an EMBL/GenBank/DDBJ whole genome shotgun (WGS) entry which is preliminary data.</text>
</comment>
<sequence length="220" mass="24889">MEGKAAEARRCRGCAHAREPRRARRSLLANSVLLRLITLDRRFDDVNAAGGDHAATTSDILSALGFGYADAKAAEAQGRRDGLGAGRERRTRTVADRRDFVRTSLNWNWIGKIKSNPRFGWDILTNFLDVQEKFLIRRAKYKPHLIRSPLTKPSQRRYLLLQLVIDLKPEGTVSGMPSINFLMSMKLLATLAAIRLDEAVGNHLIHVPPVRGRRFLRRKL</sequence>
<dbReference type="AlphaFoldDB" id="A0A811PA32"/>
<organism evidence="1 2">
    <name type="scientific">Miscanthus lutarioriparius</name>
    <dbReference type="NCBI Taxonomy" id="422564"/>
    <lineage>
        <taxon>Eukaryota</taxon>
        <taxon>Viridiplantae</taxon>
        <taxon>Streptophyta</taxon>
        <taxon>Embryophyta</taxon>
        <taxon>Tracheophyta</taxon>
        <taxon>Spermatophyta</taxon>
        <taxon>Magnoliopsida</taxon>
        <taxon>Liliopsida</taxon>
        <taxon>Poales</taxon>
        <taxon>Poaceae</taxon>
        <taxon>PACMAD clade</taxon>
        <taxon>Panicoideae</taxon>
        <taxon>Andropogonodae</taxon>
        <taxon>Andropogoneae</taxon>
        <taxon>Saccharinae</taxon>
        <taxon>Miscanthus</taxon>
    </lineage>
</organism>
<name>A0A811PA32_9POAL</name>
<proteinExistence type="predicted"/>
<evidence type="ECO:0000313" key="1">
    <source>
        <dbReference type="EMBL" id="CAD6238568.1"/>
    </source>
</evidence>
<protein>
    <submittedName>
        <fullName evidence="1">Uncharacterized protein</fullName>
    </submittedName>
</protein>
<reference evidence="1" key="1">
    <citation type="submission" date="2020-10" db="EMBL/GenBank/DDBJ databases">
        <authorList>
            <person name="Han B."/>
            <person name="Lu T."/>
            <person name="Zhao Q."/>
            <person name="Huang X."/>
            <person name="Zhao Y."/>
        </authorList>
    </citation>
    <scope>NUCLEOTIDE SEQUENCE</scope>
</reference>
<dbReference type="Proteomes" id="UP000604825">
    <property type="component" value="Unassembled WGS sequence"/>
</dbReference>
<keyword evidence="2" id="KW-1185">Reference proteome</keyword>
<gene>
    <name evidence="1" type="ORF">NCGR_LOCUS25757</name>
</gene>
<accession>A0A811PA32</accession>